<dbReference type="STRING" id="1235802.C823_05828"/>
<dbReference type="HOGENOM" id="CLU_031022_0_0_9"/>
<comment type="caution">
    <text evidence="1">The sequence shown here is derived from an EMBL/GenBank/DDBJ whole genome shotgun (WGS) entry which is preliminary data.</text>
</comment>
<dbReference type="EMBL" id="AQFT01000191">
    <property type="protein sequence ID" value="EMZ18067.1"/>
    <property type="molecule type" value="Genomic_DNA"/>
</dbReference>
<gene>
    <name evidence="1" type="ORF">C823_05828</name>
</gene>
<keyword evidence="2" id="KW-1185">Reference proteome</keyword>
<name>N1ZM53_9FIRM</name>
<sequence length="376" mass="43317">MKFKKLSPALFFIASVSIFTLCGILLFAMPQRTFSENENRYLNTFKKPAISDFLDTSMQKNFTDSANDQFIGRDFWMKCATAILHSIGFQDTGGVYFGKEGYYFERILNSHLSQSRYLNSLHHLEQFSETYDTKTYFLPVPSKGTILEKLLPEQAVLYDADQFYKQAAQNLKHTNLLDIRSLMMKSTSDCQLYFKTDHHWTMHAAYLAYTAWCTTLDYKPVSLTTFTPTCADTNFLGTLYSKAPDFHIQSDLLYLPSHLPEAEILIDGKPVDSIYARSKLDTKDKYGVYFGGNFGRIDIQVKNSTQDKTLVVIKDSFANSLIPFLMADYAHITMIDFRYYNLPVSKLLTELQPDETLILYEMSNFAQDPNFFKILK</sequence>
<evidence type="ECO:0000313" key="1">
    <source>
        <dbReference type="EMBL" id="EMZ18067.1"/>
    </source>
</evidence>
<dbReference type="InterPro" id="IPR025945">
    <property type="entry name" value="DHHW"/>
</dbReference>
<dbReference type="AlphaFoldDB" id="N1ZM53"/>
<accession>N1ZM53</accession>
<dbReference type="Pfam" id="PF14286">
    <property type="entry name" value="DHHW"/>
    <property type="match status" value="1"/>
</dbReference>
<dbReference type="PATRIC" id="fig|1235802.3.peg.6157"/>
<evidence type="ECO:0008006" key="3">
    <source>
        <dbReference type="Google" id="ProtNLM"/>
    </source>
</evidence>
<dbReference type="eggNOG" id="ENOG502Z8CW">
    <property type="taxonomic scope" value="Bacteria"/>
</dbReference>
<dbReference type="Proteomes" id="UP000012589">
    <property type="component" value="Unassembled WGS sequence"/>
</dbReference>
<dbReference type="OrthoDB" id="175771at2"/>
<proteinExistence type="predicted"/>
<organism evidence="1 2">
    <name type="scientific">Eubacterium plexicaudatum ASF492</name>
    <dbReference type="NCBI Taxonomy" id="1235802"/>
    <lineage>
        <taxon>Bacteria</taxon>
        <taxon>Bacillati</taxon>
        <taxon>Bacillota</taxon>
        <taxon>Clostridia</taxon>
        <taxon>Eubacteriales</taxon>
        <taxon>Eubacteriaceae</taxon>
        <taxon>Eubacterium</taxon>
    </lineage>
</organism>
<protein>
    <recommendedName>
        <fullName evidence="3">AlgX/AlgJ SGNH hydrolase-like domain-containing protein</fullName>
    </recommendedName>
</protein>
<evidence type="ECO:0000313" key="2">
    <source>
        <dbReference type="Proteomes" id="UP000012589"/>
    </source>
</evidence>
<reference evidence="1 2" key="1">
    <citation type="journal article" date="2014" name="Genome Announc.">
        <title>Draft genome sequences of the altered schaedler flora, a defined bacterial community from gnotobiotic mice.</title>
        <authorList>
            <person name="Wannemuehler M.J."/>
            <person name="Overstreet A.M."/>
            <person name="Ward D.V."/>
            <person name="Phillips G.J."/>
        </authorList>
    </citation>
    <scope>NUCLEOTIDE SEQUENCE [LARGE SCALE GENOMIC DNA]</scope>
    <source>
        <strain evidence="1 2">ASF492</strain>
    </source>
</reference>